<evidence type="ECO:0000256" key="1">
    <source>
        <dbReference type="ARBA" id="ARBA00022448"/>
    </source>
</evidence>
<name>A0A4V2VIN6_9FIRM</name>
<dbReference type="SUPFAM" id="SSF52540">
    <property type="entry name" value="P-loop containing nucleoside triphosphate hydrolases"/>
    <property type="match status" value="1"/>
</dbReference>
<dbReference type="PANTHER" id="PTHR42939:SF1">
    <property type="entry name" value="ABC TRANSPORTER ATP-BINDING PROTEIN ALBC-RELATED"/>
    <property type="match status" value="1"/>
</dbReference>
<comment type="caution">
    <text evidence="5">The sequence shown here is derived from an EMBL/GenBank/DDBJ whole genome shotgun (WGS) entry which is preliminary data.</text>
</comment>
<keyword evidence="2" id="KW-0547">Nucleotide-binding</keyword>
<dbReference type="GO" id="GO:0016887">
    <property type="term" value="F:ATP hydrolysis activity"/>
    <property type="evidence" value="ECO:0007669"/>
    <property type="project" value="InterPro"/>
</dbReference>
<dbReference type="Gene3D" id="3.40.50.300">
    <property type="entry name" value="P-loop containing nucleotide triphosphate hydrolases"/>
    <property type="match status" value="1"/>
</dbReference>
<dbReference type="Pfam" id="PF00005">
    <property type="entry name" value="ABC_tran"/>
    <property type="match status" value="1"/>
</dbReference>
<dbReference type="InterPro" id="IPR003439">
    <property type="entry name" value="ABC_transporter-like_ATP-bd"/>
</dbReference>
<evidence type="ECO:0000256" key="3">
    <source>
        <dbReference type="ARBA" id="ARBA00022840"/>
    </source>
</evidence>
<dbReference type="InterPro" id="IPR017871">
    <property type="entry name" value="ABC_transporter-like_CS"/>
</dbReference>
<keyword evidence="1" id="KW-0813">Transport</keyword>
<dbReference type="PANTHER" id="PTHR42939">
    <property type="entry name" value="ABC TRANSPORTER ATP-BINDING PROTEIN ALBC-RELATED"/>
    <property type="match status" value="1"/>
</dbReference>
<dbReference type="RefSeq" id="WP_132225751.1">
    <property type="nucleotide sequence ID" value="NZ_JANKBG010000032.1"/>
</dbReference>
<feature type="domain" description="ABC transporter" evidence="4">
    <location>
        <begin position="3"/>
        <end position="231"/>
    </location>
</feature>
<dbReference type="AlphaFoldDB" id="A0A4V2VIN6"/>
<sequence length="290" mass="33039">MKLEVRNCGKQYGEQWALQDVNFTLTHGIYALLGPNGSGKSTLMNILCTLLEKTTGTLLWEDKEISTCENAYLQQLGYMPQTPCMYEDFTLFNFLSYMGVMRGMPKSFLHQRIEEVTKKVELTDALDKKIRAYSGGMKQRAMLCAALLHDPKILILDEPTAELDPLKRILVQKLLMEVSKDKMILIATHVVSDVEFIADQFLILKKGVLIEQGSRLALVKLLDGKVKEVKTTMEEYQSFKQQYAISSIRYEHEQLIARVLDLDDTLEGEVVTANINDVYLHLFGEKYAVL</sequence>
<accession>A0A4V2VIN6</accession>
<proteinExistence type="predicted"/>
<dbReference type="EMBL" id="SMBP01000031">
    <property type="protein sequence ID" value="TCU52845.1"/>
    <property type="molecule type" value="Genomic_DNA"/>
</dbReference>
<dbReference type="InterPro" id="IPR051782">
    <property type="entry name" value="ABC_Transporter_VariousFunc"/>
</dbReference>
<evidence type="ECO:0000313" key="5">
    <source>
        <dbReference type="EMBL" id="TCU52845.1"/>
    </source>
</evidence>
<dbReference type="PROSITE" id="PS50893">
    <property type="entry name" value="ABC_TRANSPORTER_2"/>
    <property type="match status" value="1"/>
</dbReference>
<dbReference type="InterPro" id="IPR003593">
    <property type="entry name" value="AAA+_ATPase"/>
</dbReference>
<dbReference type="PROSITE" id="PS00211">
    <property type="entry name" value="ABC_TRANSPORTER_1"/>
    <property type="match status" value="1"/>
</dbReference>
<protein>
    <submittedName>
        <fullName evidence="5">ABC-2 type transport system ATP-binding protein</fullName>
    </submittedName>
</protein>
<keyword evidence="6" id="KW-1185">Reference proteome</keyword>
<keyword evidence="3 5" id="KW-0067">ATP-binding</keyword>
<dbReference type="GO" id="GO:0005524">
    <property type="term" value="F:ATP binding"/>
    <property type="evidence" value="ECO:0007669"/>
    <property type="project" value="UniProtKB-KW"/>
</dbReference>
<organism evidence="5 6">
    <name type="scientific">Longicatena caecimuris</name>
    <dbReference type="NCBI Taxonomy" id="1796635"/>
    <lineage>
        <taxon>Bacteria</taxon>
        <taxon>Bacillati</taxon>
        <taxon>Bacillota</taxon>
        <taxon>Erysipelotrichia</taxon>
        <taxon>Erysipelotrichales</taxon>
        <taxon>Erysipelotrichaceae</taxon>
        <taxon>Longicatena</taxon>
    </lineage>
</organism>
<dbReference type="SMART" id="SM00382">
    <property type="entry name" value="AAA"/>
    <property type="match status" value="1"/>
</dbReference>
<evidence type="ECO:0000313" key="6">
    <source>
        <dbReference type="Proteomes" id="UP000295773"/>
    </source>
</evidence>
<gene>
    <name evidence="5" type="ORF">EDD61_13111</name>
</gene>
<dbReference type="Proteomes" id="UP000295773">
    <property type="component" value="Unassembled WGS sequence"/>
</dbReference>
<evidence type="ECO:0000256" key="2">
    <source>
        <dbReference type="ARBA" id="ARBA00022741"/>
    </source>
</evidence>
<evidence type="ECO:0000259" key="4">
    <source>
        <dbReference type="PROSITE" id="PS50893"/>
    </source>
</evidence>
<dbReference type="InterPro" id="IPR027417">
    <property type="entry name" value="P-loop_NTPase"/>
</dbReference>
<reference evidence="5 6" key="1">
    <citation type="submission" date="2019-03" db="EMBL/GenBank/DDBJ databases">
        <title>Genomic Encyclopedia of Type Strains, Phase IV (KMG-IV): sequencing the most valuable type-strain genomes for metagenomic binning, comparative biology and taxonomic classification.</title>
        <authorList>
            <person name="Goeker M."/>
        </authorList>
    </citation>
    <scope>NUCLEOTIDE SEQUENCE [LARGE SCALE GENOMIC DNA]</scope>
    <source>
        <strain evidence="5 6">DSM 29481</strain>
    </source>
</reference>